<dbReference type="InterPro" id="IPR004843">
    <property type="entry name" value="Calcineurin-like_PHP"/>
</dbReference>
<name>A0A2P5WGF0_GOSBA</name>
<organism evidence="2 3">
    <name type="scientific">Gossypium barbadense</name>
    <name type="common">Sea Island cotton</name>
    <name type="synonym">Hibiscus barbadensis</name>
    <dbReference type="NCBI Taxonomy" id="3634"/>
    <lineage>
        <taxon>Eukaryota</taxon>
        <taxon>Viridiplantae</taxon>
        <taxon>Streptophyta</taxon>
        <taxon>Embryophyta</taxon>
        <taxon>Tracheophyta</taxon>
        <taxon>Spermatophyta</taxon>
        <taxon>Magnoliopsida</taxon>
        <taxon>eudicotyledons</taxon>
        <taxon>Gunneridae</taxon>
        <taxon>Pentapetalae</taxon>
        <taxon>rosids</taxon>
        <taxon>malvids</taxon>
        <taxon>Malvales</taxon>
        <taxon>Malvaceae</taxon>
        <taxon>Malvoideae</taxon>
        <taxon>Gossypium</taxon>
    </lineage>
</organism>
<dbReference type="GO" id="GO:0008419">
    <property type="term" value="F:RNA lariat debranching enzyme activity"/>
    <property type="evidence" value="ECO:0007669"/>
    <property type="project" value="TreeGrafter"/>
</dbReference>
<reference evidence="2 3" key="1">
    <citation type="submission" date="2015-01" db="EMBL/GenBank/DDBJ databases">
        <title>Genome of allotetraploid Gossypium barbadense reveals genomic plasticity and fiber elongation in cotton evolution.</title>
        <authorList>
            <person name="Chen X."/>
            <person name="Liu X."/>
            <person name="Zhao B."/>
            <person name="Zheng H."/>
            <person name="Hu Y."/>
            <person name="Lu G."/>
            <person name="Yang C."/>
            <person name="Chen J."/>
            <person name="Shan C."/>
            <person name="Zhang L."/>
            <person name="Zhou Y."/>
            <person name="Wang L."/>
            <person name="Guo W."/>
            <person name="Bai Y."/>
            <person name="Ruan J."/>
            <person name="Shangguan X."/>
            <person name="Mao Y."/>
            <person name="Jiang J."/>
            <person name="Zhu Y."/>
            <person name="Lei J."/>
            <person name="Kang H."/>
            <person name="Chen S."/>
            <person name="He X."/>
            <person name="Wang R."/>
            <person name="Wang Y."/>
            <person name="Chen J."/>
            <person name="Wang L."/>
            <person name="Yu S."/>
            <person name="Wang B."/>
            <person name="Wei J."/>
            <person name="Song S."/>
            <person name="Lu X."/>
            <person name="Gao Z."/>
            <person name="Gu W."/>
            <person name="Deng X."/>
            <person name="Ma D."/>
            <person name="Wang S."/>
            <person name="Liang W."/>
            <person name="Fang L."/>
            <person name="Cai C."/>
            <person name="Zhu X."/>
            <person name="Zhou B."/>
            <person name="Zhang Y."/>
            <person name="Chen Z."/>
            <person name="Xu S."/>
            <person name="Zhu R."/>
            <person name="Wang S."/>
            <person name="Zhang T."/>
            <person name="Zhao G."/>
        </authorList>
    </citation>
    <scope>NUCLEOTIDE SEQUENCE [LARGE SCALE GENOMIC DNA]</scope>
    <source>
        <strain evidence="3">cv. Xinhai21</strain>
        <tissue evidence="2">Leaf</tissue>
    </source>
</reference>
<dbReference type="PANTHER" id="PTHR12849:SF0">
    <property type="entry name" value="LARIAT DEBRANCHING ENZYME"/>
    <property type="match status" value="1"/>
</dbReference>
<dbReference type="GO" id="GO:0000398">
    <property type="term" value="P:mRNA splicing, via spliceosome"/>
    <property type="evidence" value="ECO:0007669"/>
    <property type="project" value="TreeGrafter"/>
</dbReference>
<sequence length="109" mass="12442">MKIAVEGCMHGDLDKVYDTIKYIENTRNIKIDLLLCCGDFQALDLKPNYGRAWANMGISYANQWPVQLFFLVWTVLPVILIPAGDIPFQGYPCLLLSRVGISRSWFIPF</sequence>
<dbReference type="GO" id="GO:0005634">
    <property type="term" value="C:nucleus"/>
    <property type="evidence" value="ECO:0007669"/>
    <property type="project" value="TreeGrafter"/>
</dbReference>
<dbReference type="Proteomes" id="UP000239757">
    <property type="component" value="Unassembled WGS sequence"/>
</dbReference>
<dbReference type="OrthoDB" id="407609at2759"/>
<dbReference type="AlphaFoldDB" id="A0A2P5WGF0"/>
<dbReference type="InterPro" id="IPR029052">
    <property type="entry name" value="Metallo-depent_PP-like"/>
</dbReference>
<accession>A0A2P5WGF0</accession>
<proteinExistence type="predicted"/>
<dbReference type="EMBL" id="KZ667714">
    <property type="protein sequence ID" value="PPR90158.1"/>
    <property type="molecule type" value="Genomic_DNA"/>
</dbReference>
<evidence type="ECO:0000313" key="2">
    <source>
        <dbReference type="EMBL" id="PPR90158.1"/>
    </source>
</evidence>
<evidence type="ECO:0000259" key="1">
    <source>
        <dbReference type="Pfam" id="PF00149"/>
    </source>
</evidence>
<dbReference type="PANTHER" id="PTHR12849">
    <property type="entry name" value="RNA LARIAT DEBRANCHING ENZYME"/>
    <property type="match status" value="1"/>
</dbReference>
<evidence type="ECO:0000313" key="3">
    <source>
        <dbReference type="Proteomes" id="UP000239757"/>
    </source>
</evidence>
<gene>
    <name evidence="2" type="ORF">GOBAR_AA30533</name>
</gene>
<dbReference type="Pfam" id="PF00149">
    <property type="entry name" value="Metallophos"/>
    <property type="match status" value="1"/>
</dbReference>
<feature type="domain" description="Calcineurin-like phosphoesterase" evidence="1">
    <location>
        <begin position="1"/>
        <end position="44"/>
    </location>
</feature>
<protein>
    <recommendedName>
        <fullName evidence="1">Calcineurin-like phosphoesterase domain-containing protein</fullName>
    </recommendedName>
</protein>
<dbReference type="SUPFAM" id="SSF56300">
    <property type="entry name" value="Metallo-dependent phosphatases"/>
    <property type="match status" value="1"/>
</dbReference>